<dbReference type="EMBL" id="JAVFKM010000009">
    <property type="protein sequence ID" value="MEF3115210.1"/>
    <property type="molecule type" value="Genomic_DNA"/>
</dbReference>
<reference evidence="3 4" key="1">
    <citation type="submission" date="2023-08" db="EMBL/GenBank/DDBJ databases">
        <authorList>
            <person name="Sharma P."/>
            <person name="Verma V."/>
            <person name="Mohan M.K."/>
            <person name="Dubey A.K."/>
        </authorList>
    </citation>
    <scope>NUCLEOTIDE SEQUENCE [LARGE SCALE GENOMIC DNA]</scope>
    <source>
        <strain evidence="3 4">ADP4</strain>
    </source>
</reference>
<keyword evidence="1" id="KW-0560">Oxidoreductase</keyword>
<dbReference type="InterPro" id="IPR013149">
    <property type="entry name" value="ADH-like_C"/>
</dbReference>
<dbReference type="InterPro" id="IPR036291">
    <property type="entry name" value="NAD(P)-bd_dom_sf"/>
</dbReference>
<dbReference type="RefSeq" id="WP_331787445.1">
    <property type="nucleotide sequence ID" value="NZ_JAVFKM010000009.1"/>
</dbReference>
<evidence type="ECO:0000313" key="3">
    <source>
        <dbReference type="EMBL" id="MEF3115210.1"/>
    </source>
</evidence>
<evidence type="ECO:0000259" key="2">
    <source>
        <dbReference type="SMART" id="SM00829"/>
    </source>
</evidence>
<dbReference type="InterPro" id="IPR020843">
    <property type="entry name" value="ER"/>
</dbReference>
<protein>
    <submittedName>
        <fullName evidence="3">NADP-dependent oxidoreductase</fullName>
    </submittedName>
</protein>
<dbReference type="Pfam" id="PF16884">
    <property type="entry name" value="ADH_N_2"/>
    <property type="match status" value="1"/>
</dbReference>
<dbReference type="PANTHER" id="PTHR43205:SF7">
    <property type="entry name" value="PROSTAGLANDIN REDUCTASE 1"/>
    <property type="match status" value="1"/>
</dbReference>
<dbReference type="SUPFAM" id="SSF50129">
    <property type="entry name" value="GroES-like"/>
    <property type="match status" value="1"/>
</dbReference>
<name>A0ABU7WUM8_9ACTN</name>
<evidence type="ECO:0000256" key="1">
    <source>
        <dbReference type="ARBA" id="ARBA00023002"/>
    </source>
</evidence>
<keyword evidence="4" id="KW-1185">Reference proteome</keyword>
<proteinExistence type="predicted"/>
<dbReference type="CDD" id="cd05288">
    <property type="entry name" value="PGDH"/>
    <property type="match status" value="1"/>
</dbReference>
<dbReference type="Gene3D" id="3.90.180.10">
    <property type="entry name" value="Medium-chain alcohol dehydrogenases, catalytic domain"/>
    <property type="match status" value="1"/>
</dbReference>
<organism evidence="3 4">
    <name type="scientific">Streptomyces chrestomyceticus</name>
    <dbReference type="NCBI Taxonomy" id="68185"/>
    <lineage>
        <taxon>Bacteria</taxon>
        <taxon>Bacillati</taxon>
        <taxon>Actinomycetota</taxon>
        <taxon>Actinomycetes</taxon>
        <taxon>Kitasatosporales</taxon>
        <taxon>Streptomycetaceae</taxon>
        <taxon>Streptomyces</taxon>
    </lineage>
</organism>
<dbReference type="PANTHER" id="PTHR43205">
    <property type="entry name" value="PROSTAGLANDIN REDUCTASE"/>
    <property type="match status" value="1"/>
</dbReference>
<dbReference type="Gene3D" id="3.40.50.720">
    <property type="entry name" value="NAD(P)-binding Rossmann-like Domain"/>
    <property type="match status" value="1"/>
</dbReference>
<dbReference type="SUPFAM" id="SSF51735">
    <property type="entry name" value="NAD(P)-binding Rossmann-fold domains"/>
    <property type="match status" value="1"/>
</dbReference>
<gene>
    <name evidence="3" type="ORF">RB636_18730</name>
</gene>
<accession>A0ABU7WUM8</accession>
<feature type="domain" description="Enoyl reductase (ER)" evidence="2">
    <location>
        <begin position="21"/>
        <end position="348"/>
    </location>
</feature>
<dbReference type="InterPro" id="IPR045010">
    <property type="entry name" value="MDR_fam"/>
</dbReference>
<dbReference type="InterPro" id="IPR011032">
    <property type="entry name" value="GroES-like_sf"/>
</dbReference>
<dbReference type="Pfam" id="PF00107">
    <property type="entry name" value="ADH_zinc_N"/>
    <property type="match status" value="1"/>
</dbReference>
<dbReference type="InterPro" id="IPR041694">
    <property type="entry name" value="ADH_N_2"/>
</dbReference>
<dbReference type="SMART" id="SM00829">
    <property type="entry name" value="PKS_ER"/>
    <property type="match status" value="1"/>
</dbReference>
<evidence type="ECO:0000313" key="4">
    <source>
        <dbReference type="Proteomes" id="UP001348265"/>
    </source>
</evidence>
<comment type="caution">
    <text evidence="3">The sequence shown here is derived from an EMBL/GenBank/DDBJ whole genome shotgun (WGS) entry which is preliminary data.</text>
</comment>
<sequence length="350" mass="36984">MSVLPTQTRTWILTRRPTHRTDTGHLRLESRHLPEPGPGHILVRNTHMSVHSAMLGRMLPTPAAQYCGVQGPLNPRSPYAPYTTGEPLTGPAVGEVIASRNESIAVGDLVRHDLAWRQHALLPCAKAEKLPDSGLPPTAYLGALGLNGLTAYGALLSPGGITPGDTVFVSGAAGAVGCLAGQIARIKGAGTLIGSTRSAAKSRTLTDELGFDAAINPTTGGLAEQLHKAAPDGIDLYFDTVGGDHLTVALDHLRPHGRVLLCGMSSQYTQPAVHWPDNLPFVIGKALHITGVHDFNYAVRFPDFTDEMTSWLLSGQITCPTTITTGIEHAYDAVLGLLSGANTGQMLVEL</sequence>
<dbReference type="Proteomes" id="UP001348265">
    <property type="component" value="Unassembled WGS sequence"/>
</dbReference>